<name>A0ABU7XCD7_9HYPH</name>
<dbReference type="RefSeq" id="WP_332079949.1">
    <property type="nucleotide sequence ID" value="NZ_JAZHYN010000001.1"/>
</dbReference>
<gene>
    <name evidence="1" type="ORF">V3H18_00740</name>
</gene>
<dbReference type="EMBL" id="JAZHYN010000001">
    <property type="protein sequence ID" value="MEF3365053.1"/>
    <property type="molecule type" value="Genomic_DNA"/>
</dbReference>
<sequence length="66" mass="7058">MMAVAVGAAERRTPAVFLPDTAGVTRSSPNDAAARKRAIGSLRHFAMEASPQTIMHILVARGTIRR</sequence>
<proteinExistence type="predicted"/>
<protein>
    <submittedName>
        <fullName evidence="1">Uncharacterized protein</fullName>
    </submittedName>
</protein>
<keyword evidence="2" id="KW-1185">Reference proteome</keyword>
<reference evidence="1 2" key="1">
    <citation type="submission" date="2024-02" db="EMBL/GenBank/DDBJ databases">
        <authorList>
            <person name="Grouzdev D."/>
        </authorList>
    </citation>
    <scope>NUCLEOTIDE SEQUENCE [LARGE SCALE GENOMIC DNA]</scope>
    <source>
        <strain evidence="1 2">9N</strain>
    </source>
</reference>
<organism evidence="1 2">
    <name type="scientific">Methylocystis borbori</name>
    <dbReference type="NCBI Taxonomy" id="3118750"/>
    <lineage>
        <taxon>Bacteria</taxon>
        <taxon>Pseudomonadati</taxon>
        <taxon>Pseudomonadota</taxon>
        <taxon>Alphaproteobacteria</taxon>
        <taxon>Hyphomicrobiales</taxon>
        <taxon>Methylocystaceae</taxon>
        <taxon>Methylocystis</taxon>
    </lineage>
</organism>
<comment type="caution">
    <text evidence="1">The sequence shown here is derived from an EMBL/GenBank/DDBJ whole genome shotgun (WGS) entry which is preliminary data.</text>
</comment>
<accession>A0ABU7XCD7</accession>
<evidence type="ECO:0000313" key="1">
    <source>
        <dbReference type="EMBL" id="MEF3365053.1"/>
    </source>
</evidence>
<evidence type="ECO:0000313" key="2">
    <source>
        <dbReference type="Proteomes" id="UP001350748"/>
    </source>
</evidence>
<dbReference type="Proteomes" id="UP001350748">
    <property type="component" value="Unassembled WGS sequence"/>
</dbReference>